<dbReference type="NCBIfam" id="NF001399">
    <property type="entry name" value="PRK00283.1"/>
    <property type="match status" value="1"/>
</dbReference>
<evidence type="ECO:0000313" key="13">
    <source>
        <dbReference type="EMBL" id="KNA92984.1"/>
    </source>
</evidence>
<evidence type="ECO:0000256" key="10">
    <source>
        <dbReference type="SAM" id="MobiDB-lite"/>
    </source>
</evidence>
<evidence type="ECO:0000256" key="7">
    <source>
        <dbReference type="ARBA" id="ARBA00023172"/>
    </source>
</evidence>
<keyword evidence="7 9" id="KW-0233">DNA recombination</keyword>
<evidence type="ECO:0000256" key="2">
    <source>
        <dbReference type="ARBA" id="ARBA00022490"/>
    </source>
</evidence>
<keyword evidence="4 9" id="KW-0159">Chromosome partition</keyword>
<feature type="domain" description="Tyr recombinase" evidence="11">
    <location>
        <begin position="106"/>
        <end position="321"/>
    </location>
</feature>
<evidence type="ECO:0000256" key="3">
    <source>
        <dbReference type="ARBA" id="ARBA00022618"/>
    </source>
</evidence>
<accession>A0ABR5IH02</accession>
<evidence type="ECO:0000256" key="1">
    <source>
        <dbReference type="ARBA" id="ARBA00004496"/>
    </source>
</evidence>
<evidence type="ECO:0000259" key="12">
    <source>
        <dbReference type="PROSITE" id="PS51900"/>
    </source>
</evidence>
<dbReference type="InterPro" id="IPR002104">
    <property type="entry name" value="Integrase_catalytic"/>
</dbReference>
<evidence type="ECO:0000256" key="5">
    <source>
        <dbReference type="ARBA" id="ARBA00022908"/>
    </source>
</evidence>
<dbReference type="EMBL" id="LDTZ01000013">
    <property type="protein sequence ID" value="KNA92984.1"/>
    <property type="molecule type" value="Genomic_DNA"/>
</dbReference>
<dbReference type="InterPro" id="IPR011010">
    <property type="entry name" value="DNA_brk_join_enz"/>
</dbReference>
<dbReference type="PROSITE" id="PS51898">
    <property type="entry name" value="TYR_RECOMBINASE"/>
    <property type="match status" value="1"/>
</dbReference>
<dbReference type="Proteomes" id="UP000037247">
    <property type="component" value="Unassembled WGS sequence"/>
</dbReference>
<keyword evidence="2 9" id="KW-0963">Cytoplasm</keyword>
<evidence type="ECO:0000313" key="14">
    <source>
        <dbReference type="Proteomes" id="UP000037247"/>
    </source>
</evidence>
<dbReference type="Gene3D" id="1.10.150.130">
    <property type="match status" value="1"/>
</dbReference>
<comment type="subcellular location">
    <subcellularLocation>
        <location evidence="1 9">Cytoplasm</location>
    </subcellularLocation>
</comment>
<protein>
    <recommendedName>
        <fullName evidence="9">Tyrosine recombinase XerC</fullName>
    </recommendedName>
</protein>
<dbReference type="PANTHER" id="PTHR30349">
    <property type="entry name" value="PHAGE INTEGRASE-RELATED"/>
    <property type="match status" value="1"/>
</dbReference>
<keyword evidence="5 9" id="KW-0229">DNA integration</keyword>
<proteinExistence type="inferred from homology"/>
<comment type="similarity">
    <text evidence="9">Belongs to the 'phage' integrase family. XerC subfamily.</text>
</comment>
<gene>
    <name evidence="9" type="primary">xerC</name>
    <name evidence="13" type="ORF">ABW18_00490</name>
</gene>
<dbReference type="InterPro" id="IPR050090">
    <property type="entry name" value="Tyrosine_recombinase_XerCD"/>
</dbReference>
<comment type="subunit">
    <text evidence="9">Forms a cyclic heterotetrameric complex composed of two molecules of XerC and two molecules of XerD.</text>
</comment>
<comment type="function">
    <text evidence="9">Site-specific tyrosine recombinase, which acts by catalyzing the cutting and rejoining of the recombining DNA molecules. The XerC-XerD complex is essential to convert dimers of the bacterial chromosome into monomers to permit their segregation at cell division. It also contributes to the segregational stability of plasmids.</text>
</comment>
<dbReference type="SUPFAM" id="SSF56349">
    <property type="entry name" value="DNA breaking-rejoining enzymes"/>
    <property type="match status" value="1"/>
</dbReference>
<feature type="active site" description="O-(3'-phospho-DNA)-tyrosine intermediate" evidence="9">
    <location>
        <position position="308"/>
    </location>
</feature>
<reference evidence="13 14" key="1">
    <citation type="submission" date="2015-05" db="EMBL/GenBank/DDBJ databases">
        <title>Draft genome sequence of the bacterium Gordonia jacobaea a new member of the Gordonia genus.</title>
        <authorList>
            <person name="Jimenez-Galisteo G."/>
            <person name="Dominguez A."/>
            <person name="Munoz E."/>
            <person name="Vinas M."/>
        </authorList>
    </citation>
    <scope>NUCLEOTIDE SEQUENCE [LARGE SCALE GENOMIC DNA]</scope>
    <source>
        <strain evidence="14">mv1</strain>
    </source>
</reference>
<keyword evidence="14" id="KW-1185">Reference proteome</keyword>
<evidence type="ECO:0000256" key="4">
    <source>
        <dbReference type="ARBA" id="ARBA00022829"/>
    </source>
</evidence>
<feature type="compositionally biased region" description="Gly residues" evidence="10">
    <location>
        <begin position="137"/>
        <end position="150"/>
    </location>
</feature>
<dbReference type="InterPro" id="IPR023009">
    <property type="entry name" value="Tyrosine_recombinase_XerC/XerD"/>
</dbReference>
<evidence type="ECO:0000256" key="8">
    <source>
        <dbReference type="ARBA" id="ARBA00023306"/>
    </source>
</evidence>
<organism evidence="13 14">
    <name type="scientific">Gordonia jacobaea</name>
    <dbReference type="NCBI Taxonomy" id="122202"/>
    <lineage>
        <taxon>Bacteria</taxon>
        <taxon>Bacillati</taxon>
        <taxon>Actinomycetota</taxon>
        <taxon>Actinomycetes</taxon>
        <taxon>Mycobacteriales</taxon>
        <taxon>Gordoniaceae</taxon>
        <taxon>Gordonia</taxon>
    </lineage>
</organism>
<feature type="region of interest" description="Disordered" evidence="10">
    <location>
        <begin position="125"/>
        <end position="157"/>
    </location>
</feature>
<feature type="domain" description="Core-binding (CB)" evidence="12">
    <location>
        <begin position="1"/>
        <end position="85"/>
    </location>
</feature>
<feature type="active site" evidence="9">
    <location>
        <position position="273"/>
    </location>
</feature>
<dbReference type="Pfam" id="PF02899">
    <property type="entry name" value="Phage_int_SAM_1"/>
    <property type="match status" value="1"/>
</dbReference>
<evidence type="ECO:0000256" key="6">
    <source>
        <dbReference type="ARBA" id="ARBA00023125"/>
    </source>
</evidence>
<feature type="active site" evidence="9">
    <location>
        <position position="203"/>
    </location>
</feature>
<feature type="active site" evidence="9">
    <location>
        <position position="276"/>
    </location>
</feature>
<dbReference type="InterPro" id="IPR010998">
    <property type="entry name" value="Integrase_recombinase_N"/>
</dbReference>
<feature type="active site" evidence="9">
    <location>
        <position position="299"/>
    </location>
</feature>
<evidence type="ECO:0000259" key="11">
    <source>
        <dbReference type="PROSITE" id="PS51898"/>
    </source>
</evidence>
<dbReference type="RefSeq" id="WP_049697082.1">
    <property type="nucleotide sequence ID" value="NZ_JAQDQF010000001.1"/>
</dbReference>
<name>A0ABR5IH02_9ACTN</name>
<dbReference type="InterPro" id="IPR013762">
    <property type="entry name" value="Integrase-like_cat_sf"/>
</dbReference>
<dbReference type="Gene3D" id="1.10.443.10">
    <property type="entry name" value="Intergrase catalytic core"/>
    <property type="match status" value="1"/>
</dbReference>
<feature type="active site" evidence="9">
    <location>
        <position position="179"/>
    </location>
</feature>
<dbReference type="SUPFAM" id="SSF47823">
    <property type="entry name" value="lambda integrase-like, N-terminal domain"/>
    <property type="match status" value="1"/>
</dbReference>
<dbReference type="CDD" id="cd00798">
    <property type="entry name" value="INT_XerDC_C"/>
    <property type="match status" value="1"/>
</dbReference>
<dbReference type="PANTHER" id="PTHR30349:SF77">
    <property type="entry name" value="TYROSINE RECOMBINASE XERC"/>
    <property type="match status" value="1"/>
</dbReference>
<keyword evidence="6 9" id="KW-0238">DNA-binding</keyword>
<comment type="caution">
    <text evidence="13">The sequence shown here is derived from an EMBL/GenBank/DDBJ whole genome shotgun (WGS) entry which is preliminary data.</text>
</comment>
<evidence type="ECO:0000256" key="9">
    <source>
        <dbReference type="HAMAP-Rule" id="MF_01808"/>
    </source>
</evidence>
<keyword evidence="3 9" id="KW-0132">Cell division</keyword>
<dbReference type="HAMAP" id="MF_01808">
    <property type="entry name" value="Recomb_XerC_XerD"/>
    <property type="match status" value="1"/>
</dbReference>
<dbReference type="InterPro" id="IPR004107">
    <property type="entry name" value="Integrase_SAM-like_N"/>
</dbReference>
<keyword evidence="8 9" id="KW-0131">Cell cycle</keyword>
<dbReference type="Pfam" id="PF00589">
    <property type="entry name" value="Phage_integrase"/>
    <property type="match status" value="1"/>
</dbReference>
<dbReference type="PROSITE" id="PS51900">
    <property type="entry name" value="CB"/>
    <property type="match status" value="1"/>
</dbReference>
<sequence>MTMSVLDDFADHLRHERGRSEHTIRAYLSDVRGLIAFAGARGVRVGDIDLALLRSWLAEHTRRGAARTTVARQVSSAKTFCAWAFREQILGDDPSTRLQAPKAHRTLPPILAPDEAVAAIAAAGRPSPVSDGDADGGDVGGGDAGGGGPDARGDLRESDDPIALRDVAILELLYATGIRVGELCGLNIEDIDAHRRVVRVIGKGNKERTVPYGAPAAKAVARWLRDGRPSLVGPRSGEALLLGARGGRLDQRMARSVVHRAVEAAGGPSMGPHGLRHSAATHLLEGGADLRVVQELLGHASLATTQLYTHVSVERLRAAHRQAHPRA</sequence>
<dbReference type="InterPro" id="IPR044068">
    <property type="entry name" value="CB"/>
</dbReference>